<dbReference type="SUPFAM" id="SSF53474">
    <property type="entry name" value="alpha/beta-Hydrolases"/>
    <property type="match status" value="1"/>
</dbReference>
<organism evidence="3 4">
    <name type="scientific">Pseudoxanthomonas winnipegensis</name>
    <dbReference type="NCBI Taxonomy" id="2480810"/>
    <lineage>
        <taxon>Bacteria</taxon>
        <taxon>Pseudomonadati</taxon>
        <taxon>Pseudomonadota</taxon>
        <taxon>Gammaproteobacteria</taxon>
        <taxon>Lysobacterales</taxon>
        <taxon>Lysobacteraceae</taxon>
        <taxon>Pseudoxanthomonas</taxon>
    </lineage>
</organism>
<dbReference type="Pfam" id="PF12697">
    <property type="entry name" value="Abhydrolase_6"/>
    <property type="match status" value="1"/>
</dbReference>
<comment type="caution">
    <text evidence="3">The sequence shown here is derived from an EMBL/GenBank/DDBJ whole genome shotgun (WGS) entry which is preliminary data.</text>
</comment>
<dbReference type="PROSITE" id="PS51257">
    <property type="entry name" value="PROKAR_LIPOPROTEIN"/>
    <property type="match status" value="1"/>
</dbReference>
<gene>
    <name evidence="3" type="ORF">EA660_02685</name>
</gene>
<dbReference type="EMBL" id="SHMC01000001">
    <property type="protein sequence ID" value="TAA28510.1"/>
    <property type="molecule type" value="Genomic_DNA"/>
</dbReference>
<proteinExistence type="predicted"/>
<reference evidence="3 4" key="1">
    <citation type="submission" date="2019-02" db="EMBL/GenBank/DDBJ databases">
        <title>WGS of Pseudoxanthomonas species novum from clinical isolates.</title>
        <authorList>
            <person name="Bernier A.-M."/>
            <person name="Bernard K."/>
            <person name="Vachon A."/>
        </authorList>
    </citation>
    <scope>NUCLEOTIDE SEQUENCE [LARGE SCALE GENOMIC DNA]</scope>
    <source>
        <strain evidence="3 4">NML171200</strain>
    </source>
</reference>
<dbReference type="RefSeq" id="WP_130550043.1">
    <property type="nucleotide sequence ID" value="NZ_SHMC01000001.1"/>
</dbReference>
<dbReference type="Proteomes" id="UP000292627">
    <property type="component" value="Unassembled WGS sequence"/>
</dbReference>
<dbReference type="Gene3D" id="3.40.50.1820">
    <property type="entry name" value="alpha/beta hydrolase"/>
    <property type="match status" value="1"/>
</dbReference>
<evidence type="ECO:0000313" key="3">
    <source>
        <dbReference type="EMBL" id="TAA28510.1"/>
    </source>
</evidence>
<sequence>MNARWRLLLPLLLALLSGCAMVTVQTRGPEDYLAQTRGDILSTNLLSEASQESLQVAGIAPKACLADVTACSTQLDGIDGLGDERRLATQAELWSAKAIAASKRQPLEDAAIGAWLEAARRAYAYLFFTGRTPGERAFENRQTQVRDYYNYAVARVSEAMYARWTAQTDPTTGLGTDVLAIGDWRLRTEMEGFRLPGDATRPASLTQAATLHFDGVRSTYRRDGFGAELVAEVSRTDVGDLTAGAGAASGQVQGPSHDFSEMPYAPATVLMRFEGQTLAQVLQGHQVAIVPYDPYRQNAIELHGQRVPLAGNFTAAYGLWLAHSGFARQSLRSMLGRGDGLDRPHLYLMQPFDPQRRIILMLHGLASSPEAWVNLANEIMGDEALRQHYQIWQVYYPTNMPIAWNRQQIQALVEQTLDHFDPARQAPVSSRMVVIGHSMGGVLARLLVSSSGDTLWNALLADRKLEGDRGRRVRERLQPMLQFQPLPEVDRAIFIAAPQRGTPMADGRLARLVGRLVRLPATLLNRFGEVMQDLADQDAQGKPHKAVLPNSIDNLRDTDPFVRAAADLPISPQVRYNTIIARRDPALALADSDDGLVPYRSAHLAGAESEQVITSGHSVQETAQAILEIRRILHAQMALEADAPK</sequence>
<feature type="signal peptide" evidence="1">
    <location>
        <begin position="1"/>
        <end position="22"/>
    </location>
</feature>
<evidence type="ECO:0000256" key="1">
    <source>
        <dbReference type="SAM" id="SignalP"/>
    </source>
</evidence>
<evidence type="ECO:0000259" key="2">
    <source>
        <dbReference type="Pfam" id="PF12697"/>
    </source>
</evidence>
<dbReference type="InterPro" id="IPR029058">
    <property type="entry name" value="AB_hydrolase_fold"/>
</dbReference>
<keyword evidence="1" id="KW-0732">Signal</keyword>
<dbReference type="GO" id="GO:0016787">
    <property type="term" value="F:hydrolase activity"/>
    <property type="evidence" value="ECO:0007669"/>
    <property type="project" value="UniProtKB-KW"/>
</dbReference>
<dbReference type="AlphaFoldDB" id="A0A4Q8LGC4"/>
<keyword evidence="3" id="KW-0378">Hydrolase</keyword>
<name>A0A4Q8LGC4_9GAMM</name>
<feature type="chain" id="PRO_5020298908" evidence="1">
    <location>
        <begin position="23"/>
        <end position="645"/>
    </location>
</feature>
<evidence type="ECO:0000313" key="4">
    <source>
        <dbReference type="Proteomes" id="UP000292627"/>
    </source>
</evidence>
<feature type="domain" description="AB hydrolase-1" evidence="2">
    <location>
        <begin position="359"/>
        <end position="626"/>
    </location>
</feature>
<accession>A0A4Q8LGC4</accession>
<dbReference type="OrthoDB" id="869379at2"/>
<protein>
    <submittedName>
        <fullName evidence="3">Alpha/beta fold hydrolase</fullName>
    </submittedName>
</protein>
<dbReference type="InterPro" id="IPR000073">
    <property type="entry name" value="AB_hydrolase_1"/>
</dbReference>